<dbReference type="Pfam" id="PF13927">
    <property type="entry name" value="Ig_3"/>
    <property type="match status" value="1"/>
</dbReference>
<dbReference type="InterPro" id="IPR003598">
    <property type="entry name" value="Ig_sub2"/>
</dbReference>
<proteinExistence type="predicted"/>
<dbReference type="SMART" id="SM00369">
    <property type="entry name" value="LRR_TYP"/>
    <property type="match status" value="3"/>
</dbReference>
<dbReference type="SMART" id="SM00409">
    <property type="entry name" value="IG"/>
    <property type="match status" value="2"/>
</dbReference>
<dbReference type="AlphaFoldDB" id="A0A7R9DBX3"/>
<dbReference type="Gene3D" id="2.60.40.10">
    <property type="entry name" value="Immunoglobulins"/>
    <property type="match status" value="2"/>
</dbReference>
<dbReference type="Gene3D" id="3.80.10.10">
    <property type="entry name" value="Ribonuclease Inhibitor"/>
    <property type="match status" value="1"/>
</dbReference>
<dbReference type="EMBL" id="OD004927">
    <property type="protein sequence ID" value="CAD7410705.1"/>
    <property type="molecule type" value="Genomic_DNA"/>
</dbReference>
<evidence type="ECO:0000256" key="1">
    <source>
        <dbReference type="ARBA" id="ARBA00022614"/>
    </source>
</evidence>
<evidence type="ECO:0000256" key="3">
    <source>
        <dbReference type="ARBA" id="ARBA00022737"/>
    </source>
</evidence>
<dbReference type="PANTHER" id="PTHR45842:SF21">
    <property type="entry name" value="IG-LIKE DOMAIN-CONTAINING PROTEIN"/>
    <property type="match status" value="1"/>
</dbReference>
<dbReference type="GO" id="GO:0071944">
    <property type="term" value="C:cell periphery"/>
    <property type="evidence" value="ECO:0007669"/>
    <property type="project" value="UniProtKB-ARBA"/>
</dbReference>
<keyword evidence="5" id="KW-0325">Glycoprotein</keyword>
<evidence type="ECO:0000259" key="6">
    <source>
        <dbReference type="PROSITE" id="PS50835"/>
    </source>
</evidence>
<reference evidence="7" key="1">
    <citation type="submission" date="2020-11" db="EMBL/GenBank/DDBJ databases">
        <authorList>
            <person name="Tran Van P."/>
        </authorList>
    </citation>
    <scope>NUCLEOTIDE SEQUENCE</scope>
</reference>
<keyword evidence="3" id="KW-0677">Repeat</keyword>
<dbReference type="Pfam" id="PF13855">
    <property type="entry name" value="LRR_8"/>
    <property type="match status" value="1"/>
</dbReference>
<keyword evidence="2" id="KW-0732">Signal</keyword>
<dbReference type="SUPFAM" id="SSF48726">
    <property type="entry name" value="Immunoglobulin"/>
    <property type="match status" value="2"/>
</dbReference>
<keyword evidence="1" id="KW-0433">Leucine-rich repeat</keyword>
<dbReference type="InterPro" id="IPR001611">
    <property type="entry name" value="Leu-rich_rpt"/>
</dbReference>
<dbReference type="InterPro" id="IPR050467">
    <property type="entry name" value="LRFN"/>
</dbReference>
<evidence type="ECO:0000256" key="2">
    <source>
        <dbReference type="ARBA" id="ARBA00022729"/>
    </source>
</evidence>
<dbReference type="Pfam" id="PF07679">
    <property type="entry name" value="I-set"/>
    <property type="match status" value="1"/>
</dbReference>
<dbReference type="InterPro" id="IPR007110">
    <property type="entry name" value="Ig-like_dom"/>
</dbReference>
<accession>A0A7R9DBX3</accession>
<evidence type="ECO:0000256" key="4">
    <source>
        <dbReference type="ARBA" id="ARBA00023157"/>
    </source>
</evidence>
<evidence type="ECO:0000313" key="7">
    <source>
        <dbReference type="EMBL" id="CAD7410705.1"/>
    </source>
</evidence>
<dbReference type="Pfam" id="PF01463">
    <property type="entry name" value="LRRCT"/>
    <property type="match status" value="1"/>
</dbReference>
<name>A0A7R9DBX3_TIMPO</name>
<dbReference type="PANTHER" id="PTHR45842">
    <property type="entry name" value="SYNAPTIC ADHESION-LIKE MOLECULE SALM"/>
    <property type="match status" value="1"/>
</dbReference>
<dbReference type="InterPro" id="IPR000483">
    <property type="entry name" value="Cys-rich_flank_reg_C"/>
</dbReference>
<dbReference type="PROSITE" id="PS50835">
    <property type="entry name" value="IG_LIKE"/>
    <property type="match status" value="2"/>
</dbReference>
<dbReference type="SMART" id="SM00408">
    <property type="entry name" value="IGc2"/>
    <property type="match status" value="2"/>
</dbReference>
<dbReference type="InterPro" id="IPR003599">
    <property type="entry name" value="Ig_sub"/>
</dbReference>
<dbReference type="InterPro" id="IPR013098">
    <property type="entry name" value="Ig_I-set"/>
</dbReference>
<organism evidence="7">
    <name type="scientific">Timema poppense</name>
    <name type="common">Walking stick</name>
    <dbReference type="NCBI Taxonomy" id="170557"/>
    <lineage>
        <taxon>Eukaryota</taxon>
        <taxon>Metazoa</taxon>
        <taxon>Ecdysozoa</taxon>
        <taxon>Arthropoda</taxon>
        <taxon>Hexapoda</taxon>
        <taxon>Insecta</taxon>
        <taxon>Pterygota</taxon>
        <taxon>Neoptera</taxon>
        <taxon>Polyneoptera</taxon>
        <taxon>Phasmatodea</taxon>
        <taxon>Timematodea</taxon>
        <taxon>Timematoidea</taxon>
        <taxon>Timematidae</taxon>
        <taxon>Timema</taxon>
    </lineage>
</organism>
<sequence>MRQNNARGLVVTVVHLGGEVEGWPNHTPIDVVRTSVQSGVDVVATSVFGVYYSGVGTSQVGLAWHLDFNNITTVTKGWLYGLTSLHQLSLSYNSISIIEQDGWEFCQQLVDLDLSYNELEAIQRGTLQHLSKLKKLHLDSNKISYIAEGAFNNTPSLEVFVTSIQENAFEWMYNMEELLMNTTGLLCDCNLEWFPIWLKKSAFLNTVNTVCAYPEWLHHKPIVDVPSENFTCDDFPKPQIIEAPKTQVALKGDNITLHCRATSSSHLPMAFQWKKDNLDLKLGYSKQFARSPNGKTTEQNSELVLVNITDNEAGKYQCVVSNNYGTTYSSKFKISVLVYPMFTKVPVNVSEVAGSNARLECAATGQPPPQIAWQKDAGTDFPAARERRMHIMRSDDILFIVNIKAADTGVYSCTAKNQAGTIVANASLTVLGK</sequence>
<dbReference type="SUPFAM" id="SSF52058">
    <property type="entry name" value="L domain-like"/>
    <property type="match status" value="1"/>
</dbReference>
<dbReference type="InterPro" id="IPR036179">
    <property type="entry name" value="Ig-like_dom_sf"/>
</dbReference>
<dbReference type="InterPro" id="IPR003591">
    <property type="entry name" value="Leu-rich_rpt_typical-subtyp"/>
</dbReference>
<feature type="domain" description="Ig-like" evidence="6">
    <location>
        <begin position="340"/>
        <end position="429"/>
    </location>
</feature>
<dbReference type="SMART" id="SM00082">
    <property type="entry name" value="LRRCT"/>
    <property type="match status" value="1"/>
</dbReference>
<dbReference type="InterPro" id="IPR032675">
    <property type="entry name" value="LRR_dom_sf"/>
</dbReference>
<dbReference type="InterPro" id="IPR013783">
    <property type="entry name" value="Ig-like_fold"/>
</dbReference>
<protein>
    <recommendedName>
        <fullName evidence="6">Ig-like domain-containing protein</fullName>
    </recommendedName>
</protein>
<feature type="domain" description="Ig-like" evidence="6">
    <location>
        <begin position="238"/>
        <end position="335"/>
    </location>
</feature>
<keyword evidence="4" id="KW-1015">Disulfide bond</keyword>
<dbReference type="FunFam" id="2.60.40.10:FF:000150">
    <property type="entry name" value="Leucine rich repeats and immunoglobulin like domains 3"/>
    <property type="match status" value="1"/>
</dbReference>
<evidence type="ECO:0000256" key="5">
    <source>
        <dbReference type="ARBA" id="ARBA00023180"/>
    </source>
</evidence>
<gene>
    <name evidence="7" type="ORF">TPSB3V08_LOCUS7506</name>
</gene>
<dbReference type="PROSITE" id="PS51450">
    <property type="entry name" value="LRR"/>
    <property type="match status" value="1"/>
</dbReference>